<comment type="caution">
    <text evidence="9">The sequence shown here is derived from an EMBL/GenBank/DDBJ whole genome shotgun (WGS) entry which is preliminary data.</text>
</comment>
<dbReference type="SUPFAM" id="SSF161098">
    <property type="entry name" value="MetI-like"/>
    <property type="match status" value="1"/>
</dbReference>
<keyword evidence="10" id="KW-1185">Reference proteome</keyword>
<reference evidence="9 10" key="1">
    <citation type="journal article" date="2009" name="Int. J. Syst. Evol. Microbiol.">
        <title>Paenibacillus contaminans sp. nov., isolated from a contaminated laboratory plate.</title>
        <authorList>
            <person name="Chou J.H."/>
            <person name="Lee J.H."/>
            <person name="Lin M.C."/>
            <person name="Chang P.S."/>
            <person name="Arun A.B."/>
            <person name="Young C.C."/>
            <person name="Chen W.M."/>
        </authorList>
    </citation>
    <scope>NUCLEOTIDE SEQUENCE [LARGE SCALE GENOMIC DNA]</scope>
    <source>
        <strain evidence="9 10">CKOBP-6</strain>
    </source>
</reference>
<dbReference type="InterPro" id="IPR000515">
    <property type="entry name" value="MetI-like"/>
</dbReference>
<evidence type="ECO:0000259" key="8">
    <source>
        <dbReference type="PROSITE" id="PS50928"/>
    </source>
</evidence>
<dbReference type="OrthoDB" id="9810086at2"/>
<keyword evidence="5 7" id="KW-1133">Transmembrane helix</keyword>
<evidence type="ECO:0000313" key="10">
    <source>
        <dbReference type="Proteomes" id="UP000250369"/>
    </source>
</evidence>
<dbReference type="InterPro" id="IPR035906">
    <property type="entry name" value="MetI-like_sf"/>
</dbReference>
<dbReference type="PANTHER" id="PTHR43744:SF9">
    <property type="entry name" value="POLYGALACTURONAN_RHAMNOGALACTURONAN TRANSPORT SYSTEM PERMEASE PROTEIN YTCP"/>
    <property type="match status" value="1"/>
</dbReference>
<feature type="transmembrane region" description="Helical" evidence="7">
    <location>
        <begin position="87"/>
        <end position="109"/>
    </location>
</feature>
<dbReference type="GO" id="GO:0005886">
    <property type="term" value="C:plasma membrane"/>
    <property type="evidence" value="ECO:0007669"/>
    <property type="project" value="UniProtKB-SubCell"/>
</dbReference>
<evidence type="ECO:0000256" key="1">
    <source>
        <dbReference type="ARBA" id="ARBA00004651"/>
    </source>
</evidence>
<proteinExistence type="inferred from homology"/>
<dbReference type="AlphaFoldDB" id="A0A329MGJ5"/>
<organism evidence="9 10">
    <name type="scientific">Paenibacillus contaminans</name>
    <dbReference type="NCBI Taxonomy" id="450362"/>
    <lineage>
        <taxon>Bacteria</taxon>
        <taxon>Bacillati</taxon>
        <taxon>Bacillota</taxon>
        <taxon>Bacilli</taxon>
        <taxon>Bacillales</taxon>
        <taxon>Paenibacillaceae</taxon>
        <taxon>Paenibacillus</taxon>
    </lineage>
</organism>
<feature type="transmembrane region" description="Helical" evidence="7">
    <location>
        <begin position="56"/>
        <end position="75"/>
    </location>
</feature>
<feature type="domain" description="ABC transmembrane type-1" evidence="8">
    <location>
        <begin position="52"/>
        <end position="259"/>
    </location>
</feature>
<name>A0A329MGJ5_9BACL</name>
<gene>
    <name evidence="9" type="ORF">DQG23_22415</name>
</gene>
<comment type="similarity">
    <text evidence="7">Belongs to the binding-protein-dependent transport system permease family.</text>
</comment>
<dbReference type="CDD" id="cd06261">
    <property type="entry name" value="TM_PBP2"/>
    <property type="match status" value="1"/>
</dbReference>
<dbReference type="PANTHER" id="PTHR43744">
    <property type="entry name" value="ABC TRANSPORTER PERMEASE PROTEIN MG189-RELATED-RELATED"/>
    <property type="match status" value="1"/>
</dbReference>
<dbReference type="PROSITE" id="PS50928">
    <property type="entry name" value="ABC_TM1"/>
    <property type="match status" value="1"/>
</dbReference>
<evidence type="ECO:0000256" key="4">
    <source>
        <dbReference type="ARBA" id="ARBA00022692"/>
    </source>
</evidence>
<evidence type="ECO:0000313" key="9">
    <source>
        <dbReference type="EMBL" id="RAV19071.1"/>
    </source>
</evidence>
<evidence type="ECO:0000256" key="5">
    <source>
        <dbReference type="ARBA" id="ARBA00022989"/>
    </source>
</evidence>
<keyword evidence="3" id="KW-1003">Cell membrane</keyword>
<feature type="transmembrane region" description="Helical" evidence="7">
    <location>
        <begin position="172"/>
        <end position="196"/>
    </location>
</feature>
<keyword evidence="6 7" id="KW-0472">Membrane</keyword>
<evidence type="ECO:0000256" key="2">
    <source>
        <dbReference type="ARBA" id="ARBA00022448"/>
    </source>
</evidence>
<evidence type="ECO:0000256" key="3">
    <source>
        <dbReference type="ARBA" id="ARBA00022475"/>
    </source>
</evidence>
<dbReference type="Proteomes" id="UP000250369">
    <property type="component" value="Unassembled WGS sequence"/>
</dbReference>
<dbReference type="Pfam" id="PF00528">
    <property type="entry name" value="BPD_transp_1"/>
    <property type="match status" value="1"/>
</dbReference>
<protein>
    <submittedName>
        <fullName evidence="9">Carbohydrate ABC transporter permease</fullName>
    </submittedName>
</protein>
<dbReference type="Gene3D" id="1.10.3720.10">
    <property type="entry name" value="MetI-like"/>
    <property type="match status" value="1"/>
</dbReference>
<evidence type="ECO:0000256" key="6">
    <source>
        <dbReference type="ARBA" id="ARBA00023136"/>
    </source>
</evidence>
<evidence type="ECO:0000256" key="7">
    <source>
        <dbReference type="RuleBase" id="RU363032"/>
    </source>
</evidence>
<dbReference type="GO" id="GO:0055085">
    <property type="term" value="P:transmembrane transport"/>
    <property type="evidence" value="ECO:0007669"/>
    <property type="project" value="InterPro"/>
</dbReference>
<sequence length="270" mass="30395">MIAVLYPLYFVAIASVSDPNAINGGRVWFFPDQFTLEGYRNILKTDAIWIGYRNTLLYMSIGTLINVAMTLTGAYPLSRKDFYGRNAFMIMITFTMFFSGGLIPTYLLIKKLHLIHTMWALILPGAVSVWNLIVTRTFFQHMIPGELRDAAAIDGCSDFGFFVRIVLPLSKAITAVMVLFYGVSHWNAFFGALIYLNDERMYPLQLILRNILLQNEVQETLNLGQGGEARNMAETIKYGVIIVASLPVLVLYPFVQKYFAKGVMIGSLKG</sequence>
<keyword evidence="2 7" id="KW-0813">Transport</keyword>
<feature type="transmembrane region" description="Helical" evidence="7">
    <location>
        <begin position="236"/>
        <end position="255"/>
    </location>
</feature>
<comment type="subcellular location">
    <subcellularLocation>
        <location evidence="1 7">Cell membrane</location>
        <topology evidence="1 7">Multi-pass membrane protein</topology>
    </subcellularLocation>
</comment>
<keyword evidence="4 7" id="KW-0812">Transmembrane</keyword>
<feature type="transmembrane region" description="Helical" evidence="7">
    <location>
        <begin position="115"/>
        <end position="134"/>
    </location>
</feature>
<dbReference type="EMBL" id="QMFB01000014">
    <property type="protein sequence ID" value="RAV19071.1"/>
    <property type="molecule type" value="Genomic_DNA"/>
</dbReference>
<accession>A0A329MGJ5</accession>